<name>A0A1N6ND06_9MICO</name>
<accession>A0A1N6ND06</accession>
<evidence type="ECO:0000313" key="2">
    <source>
        <dbReference type="Proteomes" id="UP000186235"/>
    </source>
</evidence>
<reference evidence="2" key="1">
    <citation type="submission" date="2017-01" db="EMBL/GenBank/DDBJ databases">
        <authorList>
            <person name="Varghese N."/>
            <person name="Submissions S."/>
        </authorList>
    </citation>
    <scope>NUCLEOTIDE SEQUENCE [LARGE SCALE GENOMIC DNA]</scope>
    <source>
        <strain evidence="2">3bp</strain>
    </source>
</reference>
<proteinExistence type="predicted"/>
<evidence type="ECO:0000313" key="1">
    <source>
        <dbReference type="EMBL" id="SIP89867.1"/>
    </source>
</evidence>
<dbReference type="Pfam" id="PF04978">
    <property type="entry name" value="MST"/>
    <property type="match status" value="1"/>
</dbReference>
<protein>
    <submittedName>
        <fullName evidence="1">Uncharacterized damage-inducible protein DinB (Forms a four-helix bundle)</fullName>
    </submittedName>
</protein>
<gene>
    <name evidence="1" type="ORF">SAMN05518682_0374</name>
</gene>
<keyword evidence="2" id="KW-1185">Reference proteome</keyword>
<dbReference type="InterPro" id="IPR034660">
    <property type="entry name" value="DinB/YfiT-like"/>
</dbReference>
<dbReference type="InterPro" id="IPR007061">
    <property type="entry name" value="MST-like"/>
</dbReference>
<dbReference type="EMBL" id="FTMI01000001">
    <property type="protein sequence ID" value="SIP89867.1"/>
    <property type="molecule type" value="Genomic_DNA"/>
</dbReference>
<dbReference type="SUPFAM" id="SSF109854">
    <property type="entry name" value="DinB/YfiT-like putative metalloenzymes"/>
    <property type="match status" value="1"/>
</dbReference>
<dbReference type="Gene3D" id="1.20.120.450">
    <property type="entry name" value="dinb family like domain"/>
    <property type="match status" value="1"/>
</dbReference>
<organism evidence="1 2">
    <name type="scientific">Cellulosimicrobium aquatile</name>
    <dbReference type="NCBI Taxonomy" id="1612203"/>
    <lineage>
        <taxon>Bacteria</taxon>
        <taxon>Bacillati</taxon>
        <taxon>Actinomycetota</taxon>
        <taxon>Actinomycetes</taxon>
        <taxon>Micrococcales</taxon>
        <taxon>Promicromonosporaceae</taxon>
        <taxon>Cellulosimicrobium</taxon>
    </lineage>
</organism>
<dbReference type="AlphaFoldDB" id="A0A1N6ND06"/>
<dbReference type="Proteomes" id="UP000186235">
    <property type="component" value="Unassembled WGS sequence"/>
</dbReference>
<sequence>MWAGVGSVRWMSTRTAPDHDPKATLLRYLSRERDALLAKAEGLSEYDVRRPLTRTGTNVLGLVKHVGSVQLGYLHEAFGGTHDLDMPWFADDAEVNADMWATADESREEILELFRRSSELCDATVASLDLDAPGHVPWWRPGNRDVTLHQVLVHVLAEVAHHAGHADIVRELVDGAAGDGRGNLPALGDDEWAAYRARVESAAVEASRRAGERP</sequence>